<keyword evidence="2" id="KW-1185">Reference proteome</keyword>
<protein>
    <submittedName>
        <fullName evidence="1">Uncharacterized protein</fullName>
    </submittedName>
</protein>
<dbReference type="InterPro" id="IPR038627">
    <property type="entry name" value="YebG-like_sf"/>
</dbReference>
<dbReference type="Gene3D" id="1.10.10.710">
    <property type="entry name" value="PSPTO_1197 like"/>
    <property type="match status" value="1"/>
</dbReference>
<dbReference type="InterPro" id="IPR009813">
    <property type="entry name" value="Uncharacterised_YebG"/>
</dbReference>
<dbReference type="Proteomes" id="UP001500604">
    <property type="component" value="Unassembled WGS sequence"/>
</dbReference>
<sequence>MAVIPMWQCDRDGSMFADKKAAEEYDRQLELAANLSSLLEKHFSTLDEELAENIGLLLARHKDTLSKAFKGKPELVLELLDETQPTPESEPA</sequence>
<name>A0ABP8UYI6_9GAMM</name>
<dbReference type="Pfam" id="PF07130">
    <property type="entry name" value="YebG"/>
    <property type="match status" value="1"/>
</dbReference>
<organism evidence="1 2">
    <name type="scientific">Kistimonas scapharcae</name>
    <dbReference type="NCBI Taxonomy" id="1036133"/>
    <lineage>
        <taxon>Bacteria</taxon>
        <taxon>Pseudomonadati</taxon>
        <taxon>Pseudomonadota</taxon>
        <taxon>Gammaproteobacteria</taxon>
        <taxon>Oceanospirillales</taxon>
        <taxon>Endozoicomonadaceae</taxon>
        <taxon>Kistimonas</taxon>
    </lineage>
</organism>
<evidence type="ECO:0000313" key="2">
    <source>
        <dbReference type="Proteomes" id="UP001500604"/>
    </source>
</evidence>
<comment type="caution">
    <text evidence="1">The sequence shown here is derived from an EMBL/GenBank/DDBJ whole genome shotgun (WGS) entry which is preliminary data.</text>
</comment>
<reference evidence="2" key="1">
    <citation type="journal article" date="2019" name="Int. J. Syst. Evol. Microbiol.">
        <title>The Global Catalogue of Microorganisms (GCM) 10K type strain sequencing project: providing services to taxonomists for standard genome sequencing and annotation.</title>
        <authorList>
            <consortium name="The Broad Institute Genomics Platform"/>
            <consortium name="The Broad Institute Genome Sequencing Center for Infectious Disease"/>
            <person name="Wu L."/>
            <person name="Ma J."/>
        </authorList>
    </citation>
    <scope>NUCLEOTIDE SEQUENCE [LARGE SCALE GENOMIC DNA]</scope>
    <source>
        <strain evidence="2">JCM 17805</strain>
    </source>
</reference>
<dbReference type="EMBL" id="BAABFL010000065">
    <property type="protein sequence ID" value="GAA4648394.1"/>
    <property type="molecule type" value="Genomic_DNA"/>
</dbReference>
<accession>A0ABP8UYI6</accession>
<dbReference type="RefSeq" id="WP_345194000.1">
    <property type="nucleotide sequence ID" value="NZ_BAABFL010000065.1"/>
</dbReference>
<evidence type="ECO:0000313" key="1">
    <source>
        <dbReference type="EMBL" id="GAA4648394.1"/>
    </source>
</evidence>
<proteinExistence type="predicted"/>
<gene>
    <name evidence="1" type="ORF">GCM10023116_06610</name>
</gene>